<evidence type="ECO:0000313" key="2">
    <source>
        <dbReference type="EMBL" id="ABS03253.1"/>
    </source>
</evidence>
<organism evidence="2 3">
    <name type="scientific">Kineococcus radiotolerans (strain ATCC BAA-149 / DSM 14245 / SRS30216)</name>
    <dbReference type="NCBI Taxonomy" id="266940"/>
    <lineage>
        <taxon>Bacteria</taxon>
        <taxon>Bacillati</taxon>
        <taxon>Actinomycetota</taxon>
        <taxon>Actinomycetes</taxon>
        <taxon>Kineosporiales</taxon>
        <taxon>Kineosporiaceae</taxon>
        <taxon>Kineococcus</taxon>
    </lineage>
</organism>
<name>A6W8W4_KINRD</name>
<keyword evidence="3" id="KW-1185">Reference proteome</keyword>
<dbReference type="Proteomes" id="UP000001116">
    <property type="component" value="Chromosome"/>
</dbReference>
<dbReference type="HOGENOM" id="CLU_3356654_0_0_11"/>
<sequence length="36" mass="3812">MGPGVLGYLIGLASGVLLLAGALLIYTDRPRRGDRR</sequence>
<keyword evidence="1" id="KW-1133">Transmembrane helix</keyword>
<keyword evidence="1" id="KW-0472">Membrane</keyword>
<dbReference type="EMBL" id="CP000750">
    <property type="protein sequence ID" value="ABS03253.1"/>
    <property type="molecule type" value="Genomic_DNA"/>
</dbReference>
<gene>
    <name evidence="2" type="ordered locus">Krad_1767</name>
</gene>
<dbReference type="AlphaFoldDB" id="A6W8W4"/>
<accession>A6W8W4</accession>
<keyword evidence="1" id="KW-0812">Transmembrane</keyword>
<feature type="transmembrane region" description="Helical" evidence="1">
    <location>
        <begin position="6"/>
        <end position="26"/>
    </location>
</feature>
<protein>
    <submittedName>
        <fullName evidence="2">Uncharacterized protein</fullName>
    </submittedName>
</protein>
<proteinExistence type="predicted"/>
<dbReference type="KEGG" id="kra:Krad_1767"/>
<reference evidence="3" key="1">
    <citation type="journal article" date="2008" name="PLoS ONE">
        <title>Survival in nuclear waste, extreme resistance, and potential applications gleaned from the genome sequence of Kineococcus radiotolerans SRS30216.</title>
        <authorList>
            <person name="Bagwell C.E."/>
            <person name="Bhat S."/>
            <person name="Hawkins G.M."/>
            <person name="Smith B.W."/>
            <person name="Biswas T."/>
            <person name="Hoover T.R."/>
            <person name="Saunders E."/>
            <person name="Han C.S."/>
            <person name="Tsodikov O.V."/>
            <person name="Shimkets L.J."/>
        </authorList>
    </citation>
    <scope>NUCLEOTIDE SEQUENCE [LARGE SCALE GENOMIC DNA]</scope>
    <source>
        <strain evidence="3">ATCC BAA-149 / DSM 14245 / SRS30216</strain>
    </source>
</reference>
<evidence type="ECO:0000256" key="1">
    <source>
        <dbReference type="SAM" id="Phobius"/>
    </source>
</evidence>
<evidence type="ECO:0000313" key="3">
    <source>
        <dbReference type="Proteomes" id="UP000001116"/>
    </source>
</evidence>